<sequence length="270" mass="29851">MNNNMSSTPWTTTSMVPICPAPPAPTLLAPSSQQLNTPLIASTLVLEPSLSGQPPAQNPDQGFPVRLHYMLTDIQKEGIFTHIVSWQPHGRCFVVHDKKQFVEKILCLWFRQSKWASFQRQLNMYGFKRLSHGLDKGGYYHDLFLQNCPQLARQIQRHKVKGKGPRRPAQPDAEPNFYSLPSMNSPPPPAPAVKNYHHTHYSCGAPANVMAATLPQPTTGAPAGAITLRNTVGLTLLTVPKLSDIFPTLPGTRNADEEDALTLEELALFS</sequence>
<feature type="domain" description="HSF-type DNA-binding" evidence="5">
    <location>
        <begin position="59"/>
        <end position="158"/>
    </location>
</feature>
<protein>
    <submittedName>
        <fullName evidence="6">Shock factor protein</fullName>
    </submittedName>
</protein>
<name>A0A9N8EBJ4_9STRA</name>
<dbReference type="PANTHER" id="PTHR10015">
    <property type="entry name" value="HEAT SHOCK TRANSCRIPTION FACTOR"/>
    <property type="match status" value="1"/>
</dbReference>
<dbReference type="GO" id="GO:0003700">
    <property type="term" value="F:DNA-binding transcription factor activity"/>
    <property type="evidence" value="ECO:0007669"/>
    <property type="project" value="InterPro"/>
</dbReference>
<dbReference type="FunFam" id="1.10.10.10:FF:000479">
    <property type="entry name" value="Predicted protein"/>
    <property type="match status" value="1"/>
</dbReference>
<evidence type="ECO:0000313" key="6">
    <source>
        <dbReference type="EMBL" id="CAB9516241.1"/>
    </source>
</evidence>
<gene>
    <name evidence="6" type="ORF">SEMRO_769_G199870.1</name>
</gene>
<dbReference type="Gene3D" id="1.10.10.10">
    <property type="entry name" value="Winged helix-like DNA-binding domain superfamily/Winged helix DNA-binding domain"/>
    <property type="match status" value="1"/>
</dbReference>
<evidence type="ECO:0000313" key="7">
    <source>
        <dbReference type="Proteomes" id="UP001153069"/>
    </source>
</evidence>
<keyword evidence="3" id="KW-0539">Nucleus</keyword>
<dbReference type="InterPro" id="IPR036390">
    <property type="entry name" value="WH_DNA-bd_sf"/>
</dbReference>
<dbReference type="InterPro" id="IPR000232">
    <property type="entry name" value="HSF_DNA-bd"/>
</dbReference>
<dbReference type="Proteomes" id="UP001153069">
    <property type="component" value="Unassembled WGS sequence"/>
</dbReference>
<evidence type="ECO:0000256" key="2">
    <source>
        <dbReference type="ARBA" id="ARBA00023125"/>
    </source>
</evidence>
<evidence type="ECO:0000256" key="4">
    <source>
        <dbReference type="RuleBase" id="RU004020"/>
    </source>
</evidence>
<comment type="similarity">
    <text evidence="4">Belongs to the HSF family.</text>
</comment>
<evidence type="ECO:0000259" key="5">
    <source>
        <dbReference type="SMART" id="SM00415"/>
    </source>
</evidence>
<dbReference type="GO" id="GO:0043565">
    <property type="term" value="F:sequence-specific DNA binding"/>
    <property type="evidence" value="ECO:0007669"/>
    <property type="project" value="InterPro"/>
</dbReference>
<evidence type="ECO:0000256" key="3">
    <source>
        <dbReference type="ARBA" id="ARBA00023242"/>
    </source>
</evidence>
<proteinExistence type="inferred from homology"/>
<dbReference type="SUPFAM" id="SSF46785">
    <property type="entry name" value="Winged helix' DNA-binding domain"/>
    <property type="match status" value="1"/>
</dbReference>
<dbReference type="PANTHER" id="PTHR10015:SF206">
    <property type="entry name" value="HSF-TYPE DNA-BINDING DOMAIN-CONTAINING PROTEIN"/>
    <property type="match status" value="1"/>
</dbReference>
<reference evidence="6" key="1">
    <citation type="submission" date="2020-06" db="EMBL/GenBank/DDBJ databases">
        <authorList>
            <consortium name="Plant Systems Biology data submission"/>
        </authorList>
    </citation>
    <scope>NUCLEOTIDE SEQUENCE</scope>
    <source>
        <strain evidence="6">D6</strain>
    </source>
</reference>
<dbReference type="AlphaFoldDB" id="A0A9N8EBJ4"/>
<dbReference type="InterPro" id="IPR036388">
    <property type="entry name" value="WH-like_DNA-bd_sf"/>
</dbReference>
<keyword evidence="2" id="KW-0238">DNA-binding</keyword>
<dbReference type="GO" id="GO:0005634">
    <property type="term" value="C:nucleus"/>
    <property type="evidence" value="ECO:0007669"/>
    <property type="project" value="UniProtKB-SubCell"/>
</dbReference>
<dbReference type="EMBL" id="CAICTM010000768">
    <property type="protein sequence ID" value="CAB9516241.1"/>
    <property type="molecule type" value="Genomic_DNA"/>
</dbReference>
<keyword evidence="7" id="KW-1185">Reference proteome</keyword>
<dbReference type="OrthoDB" id="46693at2759"/>
<accession>A0A9N8EBJ4</accession>
<comment type="subcellular location">
    <subcellularLocation>
        <location evidence="1">Nucleus</location>
    </subcellularLocation>
</comment>
<dbReference type="Pfam" id="PF00447">
    <property type="entry name" value="HSF_DNA-bind"/>
    <property type="match status" value="1"/>
</dbReference>
<evidence type="ECO:0000256" key="1">
    <source>
        <dbReference type="ARBA" id="ARBA00004123"/>
    </source>
</evidence>
<organism evidence="6 7">
    <name type="scientific">Seminavis robusta</name>
    <dbReference type="NCBI Taxonomy" id="568900"/>
    <lineage>
        <taxon>Eukaryota</taxon>
        <taxon>Sar</taxon>
        <taxon>Stramenopiles</taxon>
        <taxon>Ochrophyta</taxon>
        <taxon>Bacillariophyta</taxon>
        <taxon>Bacillariophyceae</taxon>
        <taxon>Bacillariophycidae</taxon>
        <taxon>Naviculales</taxon>
        <taxon>Naviculaceae</taxon>
        <taxon>Seminavis</taxon>
    </lineage>
</organism>
<comment type="caution">
    <text evidence="6">The sequence shown here is derived from an EMBL/GenBank/DDBJ whole genome shotgun (WGS) entry which is preliminary data.</text>
</comment>
<dbReference type="SMART" id="SM00415">
    <property type="entry name" value="HSF"/>
    <property type="match status" value="1"/>
</dbReference>